<evidence type="ECO:0000256" key="14">
    <source>
        <dbReference type="ARBA" id="ARBA00048766"/>
    </source>
</evidence>
<evidence type="ECO:0000256" key="1">
    <source>
        <dbReference type="ARBA" id="ARBA00004613"/>
    </source>
</evidence>
<keyword evidence="11" id="KW-0624">Polysaccharide degradation</keyword>
<keyword evidence="8" id="KW-0119">Carbohydrate metabolism</keyword>
<dbReference type="RefSeq" id="XP_019014933.1">
    <property type="nucleotide sequence ID" value="XM_019152795.1"/>
</dbReference>
<dbReference type="GO" id="GO:0004650">
    <property type="term" value="F:polygalacturonase activity"/>
    <property type="evidence" value="ECO:0007669"/>
    <property type="project" value="InterPro"/>
</dbReference>
<keyword evidence="3" id="KW-0964">Secreted</keyword>
<dbReference type="GO" id="GO:0005576">
    <property type="term" value="C:extracellular region"/>
    <property type="evidence" value="ECO:0007669"/>
    <property type="project" value="UniProtKB-SubCell"/>
</dbReference>
<evidence type="ECO:0000256" key="10">
    <source>
        <dbReference type="ARBA" id="ARBA00023316"/>
    </source>
</evidence>
<feature type="signal peptide" evidence="16">
    <location>
        <begin position="1"/>
        <end position="17"/>
    </location>
</feature>
<evidence type="ECO:0000256" key="9">
    <source>
        <dbReference type="ARBA" id="ARBA00023295"/>
    </source>
</evidence>
<dbReference type="GO" id="GO:0071555">
    <property type="term" value="P:cell wall organization"/>
    <property type="evidence" value="ECO:0007669"/>
    <property type="project" value="UniProtKB-KW"/>
</dbReference>
<dbReference type="InterPro" id="IPR011050">
    <property type="entry name" value="Pectin_lyase_fold/virulence"/>
</dbReference>
<dbReference type="KEGG" id="kpin:30169389"/>
<evidence type="ECO:0000256" key="11">
    <source>
        <dbReference type="ARBA" id="ARBA00023326"/>
    </source>
</evidence>
<reference evidence="17" key="1">
    <citation type="submission" date="2013-07" db="EMBL/GenBank/DDBJ databases">
        <title>The Genome Sequence of Cryptococcus pinus CBS10737.</title>
        <authorList>
            <consortium name="The Broad Institute Genome Sequencing Platform"/>
            <person name="Cuomo C."/>
            <person name="Litvintseva A."/>
            <person name="Chen Y."/>
            <person name="Heitman J."/>
            <person name="Sun S."/>
            <person name="Springer D."/>
            <person name="Dromer F."/>
            <person name="Young S.K."/>
            <person name="Zeng Q."/>
            <person name="Gargeya S."/>
            <person name="Fitzgerald M."/>
            <person name="Abouelleil A."/>
            <person name="Alvarado L."/>
            <person name="Berlin A.M."/>
            <person name="Chapman S.B."/>
            <person name="Dewar J."/>
            <person name="Goldberg J."/>
            <person name="Griggs A."/>
            <person name="Gujja S."/>
            <person name="Hansen M."/>
            <person name="Howarth C."/>
            <person name="Imamovic A."/>
            <person name="Larimer J."/>
            <person name="McCowan C."/>
            <person name="Murphy C."/>
            <person name="Pearson M."/>
            <person name="Priest M."/>
            <person name="Roberts A."/>
            <person name="Saif S."/>
            <person name="Shea T."/>
            <person name="Sykes S."/>
            <person name="Wortman J."/>
            <person name="Nusbaum C."/>
            <person name="Birren B."/>
        </authorList>
    </citation>
    <scope>NUCLEOTIDE SEQUENCE [LARGE SCALE GENOMIC DNA]</scope>
    <source>
        <strain evidence="17">CBS 10737</strain>
    </source>
</reference>
<dbReference type="InterPro" id="IPR012334">
    <property type="entry name" value="Pectin_lyas_fold"/>
</dbReference>
<evidence type="ECO:0000256" key="6">
    <source>
        <dbReference type="ARBA" id="ARBA00023157"/>
    </source>
</evidence>
<protein>
    <recommendedName>
        <fullName evidence="13">galacturonan 1,4-alpha-galacturonidase</fullName>
        <ecNumber evidence="13">3.2.1.67</ecNumber>
    </recommendedName>
</protein>
<dbReference type="EMBL" id="CP144519">
    <property type="protein sequence ID" value="WWC66403.1"/>
    <property type="molecule type" value="Genomic_DNA"/>
</dbReference>
<dbReference type="PANTHER" id="PTHR31736:SF12">
    <property type="entry name" value="EXO-POLYGALACTURONASE, PUTATIVE-RELATED"/>
    <property type="match status" value="1"/>
</dbReference>
<dbReference type="EC" id="3.2.1.67" evidence="13"/>
<dbReference type="GO" id="GO:0000272">
    <property type="term" value="P:polysaccharide catabolic process"/>
    <property type="evidence" value="ECO:0007669"/>
    <property type="project" value="UniProtKB-KW"/>
</dbReference>
<comment type="function">
    <text evidence="12">Specific in hydrolyzing the terminal glycosidic bond of polygalacturonic acid and oligogalacturonates.</text>
</comment>
<gene>
    <name evidence="17" type="ORF">I206_01020</name>
    <name evidence="18" type="ORF">I206_100305</name>
</gene>
<evidence type="ECO:0000256" key="4">
    <source>
        <dbReference type="ARBA" id="ARBA00022729"/>
    </source>
</evidence>
<keyword evidence="5 15" id="KW-0378">Hydrolase</keyword>
<evidence type="ECO:0000313" key="17">
    <source>
        <dbReference type="EMBL" id="OCF53714.1"/>
    </source>
</evidence>
<dbReference type="Gene3D" id="2.160.20.10">
    <property type="entry name" value="Single-stranded right-handed beta-helix, Pectin lyase-like"/>
    <property type="match status" value="1"/>
</dbReference>
<dbReference type="GeneID" id="30169389"/>
<evidence type="ECO:0000256" key="16">
    <source>
        <dbReference type="SAM" id="SignalP"/>
    </source>
</evidence>
<evidence type="ECO:0000256" key="5">
    <source>
        <dbReference type="ARBA" id="ARBA00022801"/>
    </source>
</evidence>
<evidence type="ECO:0000256" key="3">
    <source>
        <dbReference type="ARBA" id="ARBA00022525"/>
    </source>
</evidence>
<sequence>MWSKALVIGSLLSSAFAGVLDFTVPSAGELISDLDAVLHPQDIFIDYQENYLDPDTQRKSKLCTLRAKGNEKDDSDNFVAAVEKCGKGGIIKLPDSNYTIGKPLDIYLENSIIDLQGYLSFTTDIEYWIKNRIYFPFQNQSLAFVIRGSNYIINGNSKGGINGNGQIWYDYSKDFGNKFGRPMSLTIKESKNVIIKNFNIIQPQFWASLIWKSENILFKNFYVNATSFNSESSKDEKNWLQNTDGTDIYQSYNVTFENMLYQGGDDCIALKPNSTLITIKNVTCIGGTGIAFGSIGQYEGVKDIIEDVYMENINLYPSNQCPGYQGVYFKSWIGVSVGHEPNGGGGGYGYARNITVKDVYMEDINHPIVVQTDLTYLDIDRSKYLDTSLFEWSNIHLRNFTGNSLANRIAWISCSKATPCFDFTFQDINIKPGRTDHPEIAYTCNNMVLGGNDGLNQCHPSNSTLEIDAGGTL</sequence>
<comment type="similarity">
    <text evidence="2 15">Belongs to the glycosyl hydrolase 28 family.</text>
</comment>
<dbReference type="STRING" id="1296096.A0A1B9IE62"/>
<keyword evidence="4 16" id="KW-0732">Signal</keyword>
<dbReference type="AlphaFoldDB" id="A0A1B9IE62"/>
<dbReference type="SUPFAM" id="SSF51126">
    <property type="entry name" value="Pectin lyase-like"/>
    <property type="match status" value="1"/>
</dbReference>
<reference evidence="18" key="4">
    <citation type="submission" date="2024-02" db="EMBL/GenBank/DDBJ databases">
        <title>Comparative genomics of Cryptococcus and Kwoniella reveals pathogenesis evolution and contrasting modes of karyotype evolution via chromosome fusion or intercentromeric recombination.</title>
        <authorList>
            <person name="Coelho M.A."/>
            <person name="David-Palma M."/>
            <person name="Shea T."/>
            <person name="Bowers K."/>
            <person name="McGinley-Smith S."/>
            <person name="Mohammad A.W."/>
            <person name="Gnirke A."/>
            <person name="Yurkov A.M."/>
            <person name="Nowrousian M."/>
            <person name="Sun S."/>
            <person name="Cuomo C.A."/>
            <person name="Heitman J."/>
        </authorList>
    </citation>
    <scope>NUCLEOTIDE SEQUENCE</scope>
    <source>
        <strain evidence="18">CBS 10737</strain>
    </source>
</reference>
<evidence type="ECO:0000256" key="7">
    <source>
        <dbReference type="ARBA" id="ARBA00023180"/>
    </source>
</evidence>
<dbReference type="OrthoDB" id="187139at2759"/>
<name>A0A1B9IE62_9TREE</name>
<feature type="chain" id="PRO_5008628594" description="galacturonan 1,4-alpha-galacturonidase" evidence="16">
    <location>
        <begin position="18"/>
        <end position="473"/>
    </location>
</feature>
<evidence type="ECO:0000313" key="19">
    <source>
        <dbReference type="Proteomes" id="UP000094020"/>
    </source>
</evidence>
<evidence type="ECO:0000256" key="2">
    <source>
        <dbReference type="ARBA" id="ARBA00008834"/>
    </source>
</evidence>
<dbReference type="InterPro" id="IPR000743">
    <property type="entry name" value="Glyco_hydro_28"/>
</dbReference>
<keyword evidence="6" id="KW-1015">Disulfide bond</keyword>
<evidence type="ECO:0000256" key="13">
    <source>
        <dbReference type="ARBA" id="ARBA00038933"/>
    </source>
</evidence>
<dbReference type="PANTHER" id="PTHR31736">
    <property type="match status" value="1"/>
</dbReference>
<keyword evidence="9 15" id="KW-0326">Glycosidase</keyword>
<reference evidence="18" key="2">
    <citation type="submission" date="2013-07" db="EMBL/GenBank/DDBJ databases">
        <authorList>
            <consortium name="The Broad Institute Genome Sequencing Platform"/>
            <person name="Cuomo C."/>
            <person name="Litvintseva A."/>
            <person name="Chen Y."/>
            <person name="Heitman J."/>
            <person name="Sun S."/>
            <person name="Springer D."/>
            <person name="Dromer F."/>
            <person name="Young S.K."/>
            <person name="Zeng Q."/>
            <person name="Gargeya S."/>
            <person name="Fitzgerald M."/>
            <person name="Abouelleil A."/>
            <person name="Alvarado L."/>
            <person name="Berlin A.M."/>
            <person name="Chapman S.B."/>
            <person name="Dewar J."/>
            <person name="Goldberg J."/>
            <person name="Griggs A."/>
            <person name="Gujja S."/>
            <person name="Hansen M."/>
            <person name="Howarth C."/>
            <person name="Imamovic A."/>
            <person name="Larimer J."/>
            <person name="McCowan C."/>
            <person name="Murphy C."/>
            <person name="Pearson M."/>
            <person name="Priest M."/>
            <person name="Roberts A."/>
            <person name="Saif S."/>
            <person name="Shea T."/>
            <person name="Sykes S."/>
            <person name="Wortman J."/>
            <person name="Nusbaum C."/>
            <person name="Birren B."/>
        </authorList>
    </citation>
    <scope>NUCLEOTIDE SEQUENCE</scope>
    <source>
        <strain evidence="18">CBS 10737</strain>
    </source>
</reference>
<dbReference type="Proteomes" id="UP000094020">
    <property type="component" value="Chromosome 1"/>
</dbReference>
<reference evidence="17" key="3">
    <citation type="submission" date="2016-07" db="EMBL/GenBank/DDBJ databases">
        <title>Evolution of pathogenesis and genome organization in the Tremellales.</title>
        <authorList>
            <person name="Cuomo C."/>
            <person name="Litvintseva A."/>
            <person name="Heitman J."/>
            <person name="Chen Y."/>
            <person name="Sun S."/>
            <person name="Springer D."/>
            <person name="Dromer F."/>
            <person name="Young S."/>
            <person name="Zeng Q."/>
            <person name="Chapman S."/>
            <person name="Gujja S."/>
            <person name="Saif S."/>
            <person name="Birren B."/>
        </authorList>
    </citation>
    <scope>NUCLEOTIDE SEQUENCE</scope>
    <source>
        <strain evidence="17">CBS 10737</strain>
    </source>
</reference>
<evidence type="ECO:0000256" key="15">
    <source>
        <dbReference type="RuleBase" id="RU361169"/>
    </source>
</evidence>
<dbReference type="EMBL" id="KI894007">
    <property type="protein sequence ID" value="OCF53714.1"/>
    <property type="molecule type" value="Genomic_DNA"/>
</dbReference>
<evidence type="ECO:0000256" key="12">
    <source>
        <dbReference type="ARBA" id="ARBA00037312"/>
    </source>
</evidence>
<evidence type="ECO:0000313" key="18">
    <source>
        <dbReference type="EMBL" id="WWC66403.1"/>
    </source>
</evidence>
<keyword evidence="10" id="KW-0961">Cell wall biogenesis/degradation</keyword>
<keyword evidence="7" id="KW-0325">Glycoprotein</keyword>
<dbReference type="Pfam" id="PF00295">
    <property type="entry name" value="Glyco_hydro_28"/>
    <property type="match status" value="1"/>
</dbReference>
<comment type="catalytic activity">
    <reaction evidence="14">
        <text>[(1-&gt;4)-alpha-D-galacturonosyl](n) + H2O = alpha-D-galacturonate + [(1-&gt;4)-alpha-D-galacturonosyl](n-1)</text>
        <dbReference type="Rhea" id="RHEA:14117"/>
        <dbReference type="Rhea" id="RHEA-COMP:14570"/>
        <dbReference type="Rhea" id="RHEA-COMP:14572"/>
        <dbReference type="ChEBI" id="CHEBI:15377"/>
        <dbReference type="ChEBI" id="CHEBI:58658"/>
        <dbReference type="ChEBI" id="CHEBI:140523"/>
        <dbReference type="EC" id="3.2.1.67"/>
    </reaction>
</comment>
<dbReference type="GO" id="GO:0047911">
    <property type="term" value="F:galacturan 1,4-alpha-galacturonidase activity"/>
    <property type="evidence" value="ECO:0007669"/>
    <property type="project" value="UniProtKB-EC"/>
</dbReference>
<keyword evidence="19" id="KW-1185">Reference proteome</keyword>
<accession>A0A1B9IE62</accession>
<evidence type="ECO:0000256" key="8">
    <source>
        <dbReference type="ARBA" id="ARBA00023277"/>
    </source>
</evidence>
<comment type="subcellular location">
    <subcellularLocation>
        <location evidence="1">Secreted</location>
    </subcellularLocation>
</comment>
<organism evidence="17">
    <name type="scientific">Kwoniella pini CBS 10737</name>
    <dbReference type="NCBI Taxonomy" id="1296096"/>
    <lineage>
        <taxon>Eukaryota</taxon>
        <taxon>Fungi</taxon>
        <taxon>Dikarya</taxon>
        <taxon>Basidiomycota</taxon>
        <taxon>Agaricomycotina</taxon>
        <taxon>Tremellomycetes</taxon>
        <taxon>Tremellales</taxon>
        <taxon>Cryptococcaceae</taxon>
        <taxon>Kwoniella</taxon>
    </lineage>
</organism>
<proteinExistence type="inferred from homology"/>